<keyword evidence="2" id="KW-1185">Reference proteome</keyword>
<reference evidence="1" key="2">
    <citation type="submission" date="2020-09" db="EMBL/GenBank/DDBJ databases">
        <authorList>
            <person name="Sun Q."/>
            <person name="Zhou Y."/>
        </authorList>
    </citation>
    <scope>NUCLEOTIDE SEQUENCE</scope>
    <source>
        <strain evidence="1">CGMCC 4.7368</strain>
    </source>
</reference>
<proteinExistence type="predicted"/>
<dbReference type="EMBL" id="BMNH01000005">
    <property type="protein sequence ID" value="GGO67057.1"/>
    <property type="molecule type" value="Genomic_DNA"/>
</dbReference>
<gene>
    <name evidence="1" type="ORF">GCM10012289_22570</name>
</gene>
<dbReference type="AlphaFoldDB" id="A0A917YU41"/>
<accession>A0A917YU41</accession>
<organism evidence="1 2">
    <name type="scientific">Nonomuraea cavernae</name>
    <dbReference type="NCBI Taxonomy" id="2045107"/>
    <lineage>
        <taxon>Bacteria</taxon>
        <taxon>Bacillati</taxon>
        <taxon>Actinomycetota</taxon>
        <taxon>Actinomycetes</taxon>
        <taxon>Streptosporangiales</taxon>
        <taxon>Streptosporangiaceae</taxon>
        <taxon>Nonomuraea</taxon>
    </lineage>
</organism>
<sequence>MGVLAWIRNLLASRYEQAPIEQHHQSSFSVRPLPSSLPEAYFEASLQLTWTITGEGSPPNMEETYRAHSQLREILERVTPKFSVLSEGEAQSEAEIAVYRQARRIDRRLTSVQIRLWANDNIKTYAEDFEKELRQSALTEATYAMKARQSRYVRDHLLADAQVARLWWLDGKAEKLPELLKMGNNFEQVVGLVQDGMGSTTTPEEALAVERVAEIIKDFLAPLGAQHREILLSQLSSIFGSYEREDLVRDIQGLNGSSAGDG</sequence>
<comment type="caution">
    <text evidence="1">The sequence shown here is derived from an EMBL/GenBank/DDBJ whole genome shotgun (WGS) entry which is preliminary data.</text>
</comment>
<dbReference type="Proteomes" id="UP000646523">
    <property type="component" value="Unassembled WGS sequence"/>
</dbReference>
<protein>
    <submittedName>
        <fullName evidence="1">Uncharacterized protein</fullName>
    </submittedName>
</protein>
<reference evidence="1" key="1">
    <citation type="journal article" date="2014" name="Int. J. Syst. Evol. Microbiol.">
        <title>Complete genome sequence of Corynebacterium casei LMG S-19264T (=DSM 44701T), isolated from a smear-ripened cheese.</title>
        <authorList>
            <consortium name="US DOE Joint Genome Institute (JGI-PGF)"/>
            <person name="Walter F."/>
            <person name="Albersmeier A."/>
            <person name="Kalinowski J."/>
            <person name="Ruckert C."/>
        </authorList>
    </citation>
    <scope>NUCLEOTIDE SEQUENCE</scope>
    <source>
        <strain evidence="1">CGMCC 4.7368</strain>
    </source>
</reference>
<evidence type="ECO:0000313" key="1">
    <source>
        <dbReference type="EMBL" id="GGO67057.1"/>
    </source>
</evidence>
<evidence type="ECO:0000313" key="2">
    <source>
        <dbReference type="Proteomes" id="UP000646523"/>
    </source>
</evidence>
<name>A0A917YU41_9ACTN</name>